<evidence type="ECO:0000313" key="4">
    <source>
        <dbReference type="Proteomes" id="UP000027222"/>
    </source>
</evidence>
<evidence type="ECO:0000313" key="3">
    <source>
        <dbReference type="EMBL" id="KDR84703.1"/>
    </source>
</evidence>
<dbReference type="Pfam" id="PF00856">
    <property type="entry name" value="SET"/>
    <property type="match status" value="1"/>
</dbReference>
<proteinExistence type="predicted"/>
<dbReference type="InterPro" id="IPR046341">
    <property type="entry name" value="SET_dom_sf"/>
</dbReference>
<dbReference type="EMBL" id="KL142367">
    <property type="protein sequence ID" value="KDR84703.1"/>
    <property type="molecule type" value="Genomic_DNA"/>
</dbReference>
<dbReference type="SMART" id="SM00317">
    <property type="entry name" value="SET"/>
    <property type="match status" value="1"/>
</dbReference>
<feature type="region of interest" description="Disordered" evidence="1">
    <location>
        <begin position="288"/>
        <end position="325"/>
    </location>
</feature>
<sequence>MADSAVTYTSHRAMAWNQGNSNKSSLVNYLSLAILSSKAILHIDPLIVNAFFAQQKEKSESRTHNIKTISLEMNMEPFAHAIIWSMFEKIKHQLNIQDPPAYVSTAEKLAKSILSLYPLFVWENKKSESLATLSWCIAAYTLVINPEAIVYLKVKPLGHANQKGFAIYATKDIIKGEYIQELLGLMPEDRTKNYTDLSTITPHPDNRNQDKNSSFDEKLLIGPIRFINHRCFSYNVEFVAVRDTYAFTIIATKDIKASEEILLCYGVDYFKEDGSKCLCEDCREIPEEEEEVSKNSTSQINVEEQSKANKNKRARQKERRKLGPI</sequence>
<evidence type="ECO:0000256" key="1">
    <source>
        <dbReference type="SAM" id="MobiDB-lite"/>
    </source>
</evidence>
<dbReference type="PROSITE" id="PS50280">
    <property type="entry name" value="SET"/>
    <property type="match status" value="1"/>
</dbReference>
<dbReference type="STRING" id="685588.A0A067U047"/>
<protein>
    <recommendedName>
        <fullName evidence="2">SET domain-containing protein</fullName>
    </recommendedName>
</protein>
<evidence type="ECO:0000259" key="2">
    <source>
        <dbReference type="PROSITE" id="PS50280"/>
    </source>
</evidence>
<dbReference type="Proteomes" id="UP000027222">
    <property type="component" value="Unassembled WGS sequence"/>
</dbReference>
<dbReference type="SUPFAM" id="SSF82199">
    <property type="entry name" value="SET domain"/>
    <property type="match status" value="1"/>
</dbReference>
<dbReference type="OrthoDB" id="3265353at2759"/>
<feature type="compositionally biased region" description="Basic residues" evidence="1">
    <location>
        <begin position="309"/>
        <end position="325"/>
    </location>
</feature>
<organism evidence="3 4">
    <name type="scientific">Galerina marginata (strain CBS 339.88)</name>
    <dbReference type="NCBI Taxonomy" id="685588"/>
    <lineage>
        <taxon>Eukaryota</taxon>
        <taxon>Fungi</taxon>
        <taxon>Dikarya</taxon>
        <taxon>Basidiomycota</taxon>
        <taxon>Agaricomycotina</taxon>
        <taxon>Agaricomycetes</taxon>
        <taxon>Agaricomycetidae</taxon>
        <taxon>Agaricales</taxon>
        <taxon>Agaricineae</taxon>
        <taxon>Strophariaceae</taxon>
        <taxon>Galerina</taxon>
    </lineage>
</organism>
<dbReference type="InterPro" id="IPR001214">
    <property type="entry name" value="SET_dom"/>
</dbReference>
<accession>A0A067U047</accession>
<keyword evidence="4" id="KW-1185">Reference proteome</keyword>
<dbReference type="HOGENOM" id="CLU_091072_0_0_1"/>
<reference evidence="4" key="1">
    <citation type="journal article" date="2014" name="Proc. Natl. Acad. Sci. U.S.A.">
        <title>Extensive sampling of basidiomycete genomes demonstrates inadequacy of the white-rot/brown-rot paradigm for wood decay fungi.</title>
        <authorList>
            <person name="Riley R."/>
            <person name="Salamov A.A."/>
            <person name="Brown D.W."/>
            <person name="Nagy L.G."/>
            <person name="Floudas D."/>
            <person name="Held B.W."/>
            <person name="Levasseur A."/>
            <person name="Lombard V."/>
            <person name="Morin E."/>
            <person name="Otillar R."/>
            <person name="Lindquist E.A."/>
            <person name="Sun H."/>
            <person name="LaButti K.M."/>
            <person name="Schmutz J."/>
            <person name="Jabbour D."/>
            <person name="Luo H."/>
            <person name="Baker S.E."/>
            <person name="Pisabarro A.G."/>
            <person name="Walton J.D."/>
            <person name="Blanchette R.A."/>
            <person name="Henrissat B."/>
            <person name="Martin F."/>
            <person name="Cullen D."/>
            <person name="Hibbett D.S."/>
            <person name="Grigoriev I.V."/>
        </authorList>
    </citation>
    <scope>NUCLEOTIDE SEQUENCE [LARGE SCALE GENOMIC DNA]</scope>
    <source>
        <strain evidence="4">CBS 339.88</strain>
    </source>
</reference>
<dbReference type="Gene3D" id="2.170.270.10">
    <property type="entry name" value="SET domain"/>
    <property type="match status" value="1"/>
</dbReference>
<dbReference type="AlphaFoldDB" id="A0A067U047"/>
<feature type="domain" description="SET" evidence="2">
    <location>
        <begin position="147"/>
        <end position="266"/>
    </location>
</feature>
<gene>
    <name evidence="3" type="ORF">GALMADRAFT_131504</name>
</gene>
<feature type="compositionally biased region" description="Polar residues" evidence="1">
    <location>
        <begin position="294"/>
        <end position="303"/>
    </location>
</feature>
<name>A0A067U047_GALM3</name>